<feature type="transmembrane region" description="Helical" evidence="1">
    <location>
        <begin position="196"/>
        <end position="216"/>
    </location>
</feature>
<dbReference type="Proteomes" id="UP001321453">
    <property type="component" value="Unassembled WGS sequence"/>
</dbReference>
<feature type="domain" description="Acyltransferase 3" evidence="2">
    <location>
        <begin position="17"/>
        <end position="317"/>
    </location>
</feature>
<feature type="transmembrane region" description="Helical" evidence="1">
    <location>
        <begin position="116"/>
        <end position="133"/>
    </location>
</feature>
<evidence type="ECO:0000313" key="3">
    <source>
        <dbReference type="EMBL" id="MDM7831769.1"/>
    </source>
</evidence>
<keyword evidence="1" id="KW-0472">Membrane</keyword>
<dbReference type="GO" id="GO:0016746">
    <property type="term" value="F:acyltransferase activity"/>
    <property type="evidence" value="ECO:0007669"/>
    <property type="project" value="UniProtKB-KW"/>
</dbReference>
<feature type="transmembrane region" description="Helical" evidence="1">
    <location>
        <begin position="21"/>
        <end position="39"/>
    </location>
</feature>
<feature type="transmembrane region" description="Helical" evidence="1">
    <location>
        <begin position="236"/>
        <end position="258"/>
    </location>
</feature>
<accession>A0ABT7S9Y7</accession>
<evidence type="ECO:0000259" key="2">
    <source>
        <dbReference type="Pfam" id="PF01757"/>
    </source>
</evidence>
<feature type="transmembrane region" description="Helical" evidence="1">
    <location>
        <begin position="298"/>
        <end position="315"/>
    </location>
</feature>
<feature type="transmembrane region" description="Helical" evidence="1">
    <location>
        <begin position="170"/>
        <end position="189"/>
    </location>
</feature>
<dbReference type="InterPro" id="IPR002656">
    <property type="entry name" value="Acyl_transf_3_dom"/>
</dbReference>
<gene>
    <name evidence="3" type="ORF">QRT05_10535</name>
</gene>
<dbReference type="InterPro" id="IPR052734">
    <property type="entry name" value="Nod_factor_acetyltransferase"/>
</dbReference>
<feature type="transmembrane region" description="Helical" evidence="1">
    <location>
        <begin position="76"/>
        <end position="96"/>
    </location>
</feature>
<feature type="transmembrane region" description="Helical" evidence="1">
    <location>
        <begin position="51"/>
        <end position="69"/>
    </location>
</feature>
<comment type="caution">
    <text evidence="3">The sequence shown here is derived from an EMBL/GenBank/DDBJ whole genome shotgun (WGS) entry which is preliminary data.</text>
</comment>
<name>A0ABT7S9Y7_9CELL</name>
<dbReference type="EMBL" id="JAUCGR010000002">
    <property type="protein sequence ID" value="MDM7831769.1"/>
    <property type="molecule type" value="Genomic_DNA"/>
</dbReference>
<dbReference type="RefSeq" id="WP_289447189.1">
    <property type="nucleotide sequence ID" value="NZ_JAUCGR010000002.1"/>
</dbReference>
<reference evidence="3 4" key="1">
    <citation type="submission" date="2023-06" db="EMBL/GenBank/DDBJ databases">
        <title>Cellulomonas sp. MW9 Whole genome sequence.</title>
        <authorList>
            <person name="Park S."/>
        </authorList>
    </citation>
    <scope>NUCLEOTIDE SEQUENCE [LARGE SCALE GENOMIC DNA]</scope>
    <source>
        <strain evidence="3 4">MW9</strain>
    </source>
</reference>
<dbReference type="PANTHER" id="PTHR37312">
    <property type="entry name" value="MEMBRANE-BOUND ACYLTRANSFERASE YKRP-RELATED"/>
    <property type="match status" value="1"/>
</dbReference>
<keyword evidence="1" id="KW-0812">Transmembrane</keyword>
<evidence type="ECO:0000256" key="1">
    <source>
        <dbReference type="SAM" id="Phobius"/>
    </source>
</evidence>
<dbReference type="PANTHER" id="PTHR37312:SF1">
    <property type="entry name" value="MEMBRANE-BOUND ACYLTRANSFERASE YKRP-RELATED"/>
    <property type="match status" value="1"/>
</dbReference>
<keyword evidence="4" id="KW-1185">Reference proteome</keyword>
<feature type="transmembrane region" description="Helical" evidence="1">
    <location>
        <begin position="140"/>
        <end position="164"/>
    </location>
</feature>
<keyword evidence="1" id="KW-1133">Transmembrane helix</keyword>
<proteinExistence type="predicted"/>
<organism evidence="3 4">
    <name type="scientific">Cellulomonas edaphi</name>
    <dbReference type="NCBI Taxonomy" id="3053468"/>
    <lineage>
        <taxon>Bacteria</taxon>
        <taxon>Bacillati</taxon>
        <taxon>Actinomycetota</taxon>
        <taxon>Actinomycetes</taxon>
        <taxon>Micrococcales</taxon>
        <taxon>Cellulomonadaceae</taxon>
        <taxon>Cellulomonas</taxon>
    </lineage>
</organism>
<keyword evidence="3" id="KW-0808">Transferase</keyword>
<protein>
    <submittedName>
        <fullName evidence="3">Acyltransferase family protein</fullName>
    </submittedName>
</protein>
<dbReference type="Pfam" id="PF01757">
    <property type="entry name" value="Acyl_transf_3"/>
    <property type="match status" value="1"/>
</dbReference>
<feature type="transmembrane region" description="Helical" evidence="1">
    <location>
        <begin position="265"/>
        <end position="286"/>
    </location>
</feature>
<keyword evidence="3" id="KW-0012">Acyltransferase</keyword>
<evidence type="ECO:0000313" key="4">
    <source>
        <dbReference type="Proteomes" id="UP001321453"/>
    </source>
</evidence>
<sequence>MPYTPQTAAPSVRRDPFWDNAKAVLVTLVVVGHTLAPLAPHSAAADVVYRWIYQFHMPAFVFVTGILTAELTRARAGRLVTGLVVPYVIFQSVQWLEVSLVQGSWAHWQLLTPRWTLWYLVAVLLWRLAAPLFEAMRPAAALALALVVAVAAGLGAGVGGVLALDYTLGLLPFFVAGVLLRGANVPRLLAGPRARAAGIVVLVAAAGVAVVLHGHLPRLALRQGSAEELDTSDLRAAIIRVAVLGLAAACVAAVLAVLPRQRHWWTSIGEASLFVYLLHPLVLVPWRLGDLPDRVDTAWQVALVILAAATLAYLLSRRVTRAATAFAVEPRWAGRLLRRPGVPVG</sequence>